<dbReference type="InterPro" id="IPR001296">
    <property type="entry name" value="Glyco_trans_1"/>
</dbReference>
<dbReference type="Proteomes" id="UP001302349">
    <property type="component" value="Chromosome"/>
</dbReference>
<organism evidence="3 4">
    <name type="scientific">Imperialibacter roseus</name>
    <dbReference type="NCBI Taxonomy" id="1324217"/>
    <lineage>
        <taxon>Bacteria</taxon>
        <taxon>Pseudomonadati</taxon>
        <taxon>Bacteroidota</taxon>
        <taxon>Cytophagia</taxon>
        <taxon>Cytophagales</taxon>
        <taxon>Flammeovirgaceae</taxon>
        <taxon>Imperialibacter</taxon>
    </lineage>
</organism>
<dbReference type="Pfam" id="PF00534">
    <property type="entry name" value="Glycos_transf_1"/>
    <property type="match status" value="1"/>
</dbReference>
<keyword evidence="3" id="KW-0808">Transferase</keyword>
<evidence type="ECO:0000313" key="4">
    <source>
        <dbReference type="Proteomes" id="UP001302349"/>
    </source>
</evidence>
<dbReference type="InterPro" id="IPR050194">
    <property type="entry name" value="Glycosyltransferase_grp1"/>
</dbReference>
<dbReference type="EMBL" id="CP136051">
    <property type="protein sequence ID" value="WOK08582.1"/>
    <property type="molecule type" value="Genomic_DNA"/>
</dbReference>
<dbReference type="Pfam" id="PF13439">
    <property type="entry name" value="Glyco_transf_4"/>
    <property type="match status" value="1"/>
</dbReference>
<protein>
    <submittedName>
        <fullName evidence="3">Glycosyltransferase family 4 protein</fullName>
        <ecNumber evidence="3">2.4.-.-</ecNumber>
    </submittedName>
</protein>
<dbReference type="RefSeq" id="WP_317491219.1">
    <property type="nucleotide sequence ID" value="NZ_CP136051.1"/>
</dbReference>
<evidence type="ECO:0000259" key="1">
    <source>
        <dbReference type="Pfam" id="PF00534"/>
    </source>
</evidence>
<dbReference type="Gene3D" id="3.40.50.2000">
    <property type="entry name" value="Glycogen Phosphorylase B"/>
    <property type="match status" value="2"/>
</dbReference>
<dbReference type="GO" id="GO:0016757">
    <property type="term" value="F:glycosyltransferase activity"/>
    <property type="evidence" value="ECO:0007669"/>
    <property type="project" value="UniProtKB-KW"/>
</dbReference>
<keyword evidence="4" id="KW-1185">Reference proteome</keyword>
<accession>A0ABZ0IU68</accession>
<dbReference type="PANTHER" id="PTHR45947">
    <property type="entry name" value="SULFOQUINOVOSYL TRANSFERASE SQD2"/>
    <property type="match status" value="1"/>
</dbReference>
<sequence>MLAGRSDSEVLVVTHKYPPSIGGMQKQSYELIKNLQSCTIVHKIIFSGKYPKALFFISVVPWCLFKVWSNPRIAVIHANDGLMALFLTPLLWLTRKKMAATVHGLDVIFKSTLYQFWLRKYLSKFAWVIAVSDETRLECIKAGIPSARAHYIPNGFEPLPSPQKNEAIYSQFKERCETDLSGKSLIVSIGRPIKRKGFVWFIKNVLTQTQTPVFYVIAGPREKNIKLILWFSKLLPASVFRKLAHLFGFGLEALELDQLMIEPTYRDKVLFTGKLPQAELDQLLLHADLFVMPNLHVDGDYEGFGLVALEAAISGLVCLAARVDGIPSAVKDNFNGLLLPSGDGEAWSKTVDKLLADKEALKSLGQLFKSNTEKEMFTWDSMAQAYFELFHKPAPDSL</sequence>
<dbReference type="InterPro" id="IPR028098">
    <property type="entry name" value="Glyco_trans_4-like_N"/>
</dbReference>
<dbReference type="EC" id="2.4.-.-" evidence="3"/>
<feature type="domain" description="Glycosyl transferase family 1" evidence="1">
    <location>
        <begin position="193"/>
        <end position="366"/>
    </location>
</feature>
<dbReference type="CDD" id="cd03801">
    <property type="entry name" value="GT4_PimA-like"/>
    <property type="match status" value="1"/>
</dbReference>
<gene>
    <name evidence="3" type="ORF">RT717_08030</name>
</gene>
<reference evidence="3 4" key="1">
    <citation type="journal article" date="2023" name="Microbiol. Resour. Announc.">
        <title>Complete Genome Sequence of Imperialibacter roseus strain P4T.</title>
        <authorList>
            <person name="Tizabi D.R."/>
            <person name="Bachvaroff T."/>
            <person name="Hill R.T."/>
        </authorList>
    </citation>
    <scope>NUCLEOTIDE SEQUENCE [LARGE SCALE GENOMIC DNA]</scope>
    <source>
        <strain evidence="3 4">P4T</strain>
    </source>
</reference>
<evidence type="ECO:0000313" key="3">
    <source>
        <dbReference type="EMBL" id="WOK08582.1"/>
    </source>
</evidence>
<keyword evidence="3" id="KW-0328">Glycosyltransferase</keyword>
<name>A0ABZ0IU68_9BACT</name>
<dbReference type="SUPFAM" id="SSF53756">
    <property type="entry name" value="UDP-Glycosyltransferase/glycogen phosphorylase"/>
    <property type="match status" value="1"/>
</dbReference>
<proteinExistence type="predicted"/>
<evidence type="ECO:0000259" key="2">
    <source>
        <dbReference type="Pfam" id="PF13439"/>
    </source>
</evidence>
<dbReference type="PANTHER" id="PTHR45947:SF3">
    <property type="entry name" value="SULFOQUINOVOSYL TRANSFERASE SQD2"/>
    <property type="match status" value="1"/>
</dbReference>
<feature type="domain" description="Glycosyltransferase subfamily 4-like N-terminal" evidence="2">
    <location>
        <begin position="9"/>
        <end position="156"/>
    </location>
</feature>